<reference evidence="1" key="1">
    <citation type="submission" date="2014-11" db="EMBL/GenBank/DDBJ databases">
        <authorList>
            <person name="Amaro Gonzalez C."/>
        </authorList>
    </citation>
    <scope>NUCLEOTIDE SEQUENCE</scope>
</reference>
<reference evidence="1" key="2">
    <citation type="journal article" date="2015" name="Fish Shellfish Immunol.">
        <title>Early steps in the European eel (Anguilla anguilla)-Vibrio vulnificus interaction in the gills: Role of the RtxA13 toxin.</title>
        <authorList>
            <person name="Callol A."/>
            <person name="Pajuelo D."/>
            <person name="Ebbesson L."/>
            <person name="Teles M."/>
            <person name="MacKenzie S."/>
            <person name="Amaro C."/>
        </authorList>
    </citation>
    <scope>NUCLEOTIDE SEQUENCE</scope>
</reference>
<proteinExistence type="predicted"/>
<accession>A0A0E9PQM2</accession>
<sequence>MRWNLLACLDSPLLSTFWQGQRGRLLTTMARGIWKLFRNL</sequence>
<protein>
    <submittedName>
        <fullName evidence="1">Uncharacterized protein</fullName>
    </submittedName>
</protein>
<name>A0A0E9PQM2_ANGAN</name>
<evidence type="ECO:0000313" key="1">
    <source>
        <dbReference type="EMBL" id="JAH06365.1"/>
    </source>
</evidence>
<organism evidence="1">
    <name type="scientific">Anguilla anguilla</name>
    <name type="common">European freshwater eel</name>
    <name type="synonym">Muraena anguilla</name>
    <dbReference type="NCBI Taxonomy" id="7936"/>
    <lineage>
        <taxon>Eukaryota</taxon>
        <taxon>Metazoa</taxon>
        <taxon>Chordata</taxon>
        <taxon>Craniata</taxon>
        <taxon>Vertebrata</taxon>
        <taxon>Euteleostomi</taxon>
        <taxon>Actinopterygii</taxon>
        <taxon>Neopterygii</taxon>
        <taxon>Teleostei</taxon>
        <taxon>Anguilliformes</taxon>
        <taxon>Anguillidae</taxon>
        <taxon>Anguilla</taxon>
    </lineage>
</organism>
<dbReference type="AlphaFoldDB" id="A0A0E9PQM2"/>
<dbReference type="EMBL" id="GBXM01102212">
    <property type="protein sequence ID" value="JAH06365.1"/>
    <property type="molecule type" value="Transcribed_RNA"/>
</dbReference>